<evidence type="ECO:0000256" key="1">
    <source>
        <dbReference type="SAM" id="SignalP"/>
    </source>
</evidence>
<accession>A0A0A9CYW4</accession>
<keyword evidence="1" id="KW-0732">Signal</keyword>
<dbReference type="EMBL" id="GBRH01216356">
    <property type="protein sequence ID" value="JAD81539.1"/>
    <property type="molecule type" value="Transcribed_RNA"/>
</dbReference>
<feature type="signal peptide" evidence="1">
    <location>
        <begin position="1"/>
        <end position="18"/>
    </location>
</feature>
<protein>
    <recommendedName>
        <fullName evidence="3">Secreted protein</fullName>
    </recommendedName>
</protein>
<dbReference type="AlphaFoldDB" id="A0A0A9CYW4"/>
<feature type="chain" id="PRO_5002063570" description="Secreted protein" evidence="1">
    <location>
        <begin position="19"/>
        <end position="48"/>
    </location>
</feature>
<evidence type="ECO:0008006" key="3">
    <source>
        <dbReference type="Google" id="ProtNLM"/>
    </source>
</evidence>
<sequence length="48" mass="5093">MTTTLIPVLASAVSTCWSASNSLTVVMPFRFSSRTTDAVSGRLFATLP</sequence>
<reference evidence="2" key="1">
    <citation type="submission" date="2014-09" db="EMBL/GenBank/DDBJ databases">
        <authorList>
            <person name="Magalhaes I.L.F."/>
            <person name="Oliveira U."/>
            <person name="Santos F.R."/>
            <person name="Vidigal T.H.D.A."/>
            <person name="Brescovit A.D."/>
            <person name="Santos A.J."/>
        </authorList>
    </citation>
    <scope>NUCLEOTIDE SEQUENCE</scope>
    <source>
        <tissue evidence="2">Shoot tissue taken approximately 20 cm above the soil surface</tissue>
    </source>
</reference>
<proteinExistence type="predicted"/>
<organism evidence="2">
    <name type="scientific">Arundo donax</name>
    <name type="common">Giant reed</name>
    <name type="synonym">Donax arundinaceus</name>
    <dbReference type="NCBI Taxonomy" id="35708"/>
    <lineage>
        <taxon>Eukaryota</taxon>
        <taxon>Viridiplantae</taxon>
        <taxon>Streptophyta</taxon>
        <taxon>Embryophyta</taxon>
        <taxon>Tracheophyta</taxon>
        <taxon>Spermatophyta</taxon>
        <taxon>Magnoliopsida</taxon>
        <taxon>Liliopsida</taxon>
        <taxon>Poales</taxon>
        <taxon>Poaceae</taxon>
        <taxon>PACMAD clade</taxon>
        <taxon>Arundinoideae</taxon>
        <taxon>Arundineae</taxon>
        <taxon>Arundo</taxon>
    </lineage>
</organism>
<name>A0A0A9CYW4_ARUDO</name>
<evidence type="ECO:0000313" key="2">
    <source>
        <dbReference type="EMBL" id="JAD81539.1"/>
    </source>
</evidence>
<reference evidence="2" key="2">
    <citation type="journal article" date="2015" name="Data Brief">
        <title>Shoot transcriptome of the giant reed, Arundo donax.</title>
        <authorList>
            <person name="Barrero R.A."/>
            <person name="Guerrero F.D."/>
            <person name="Moolhuijzen P."/>
            <person name="Goolsby J.A."/>
            <person name="Tidwell J."/>
            <person name="Bellgard S.E."/>
            <person name="Bellgard M.I."/>
        </authorList>
    </citation>
    <scope>NUCLEOTIDE SEQUENCE</scope>
    <source>
        <tissue evidence="2">Shoot tissue taken approximately 20 cm above the soil surface</tissue>
    </source>
</reference>